<proteinExistence type="predicted"/>
<keyword evidence="2" id="KW-1185">Reference proteome</keyword>
<dbReference type="AlphaFoldDB" id="A0A8X6PY57"/>
<name>A0A8X6PY57_NEPPI</name>
<evidence type="ECO:0000313" key="2">
    <source>
        <dbReference type="Proteomes" id="UP000887013"/>
    </source>
</evidence>
<sequence>MQDVIVRSLRCPPFEVWPSHSCLRLDVSLDDGMSFSTSRFILVDYIIEILPIVQVKDSECHGLFYSRRRLNILSGSRQDLDSVLAYHLSSPGYINFLLLELSVGS</sequence>
<organism evidence="1 2">
    <name type="scientific">Nephila pilipes</name>
    <name type="common">Giant wood spider</name>
    <name type="synonym">Nephila maculata</name>
    <dbReference type="NCBI Taxonomy" id="299642"/>
    <lineage>
        <taxon>Eukaryota</taxon>
        <taxon>Metazoa</taxon>
        <taxon>Ecdysozoa</taxon>
        <taxon>Arthropoda</taxon>
        <taxon>Chelicerata</taxon>
        <taxon>Arachnida</taxon>
        <taxon>Araneae</taxon>
        <taxon>Araneomorphae</taxon>
        <taxon>Entelegynae</taxon>
        <taxon>Araneoidea</taxon>
        <taxon>Nephilidae</taxon>
        <taxon>Nephila</taxon>
    </lineage>
</organism>
<evidence type="ECO:0000313" key="1">
    <source>
        <dbReference type="EMBL" id="GFT96035.1"/>
    </source>
</evidence>
<dbReference type="Proteomes" id="UP000887013">
    <property type="component" value="Unassembled WGS sequence"/>
</dbReference>
<gene>
    <name evidence="1" type="ORF">NPIL_401001</name>
</gene>
<dbReference type="EMBL" id="BMAW01026193">
    <property type="protein sequence ID" value="GFT96035.1"/>
    <property type="molecule type" value="Genomic_DNA"/>
</dbReference>
<accession>A0A8X6PY57</accession>
<comment type="caution">
    <text evidence="1">The sequence shown here is derived from an EMBL/GenBank/DDBJ whole genome shotgun (WGS) entry which is preliminary data.</text>
</comment>
<reference evidence="1" key="1">
    <citation type="submission" date="2020-08" db="EMBL/GenBank/DDBJ databases">
        <title>Multicomponent nature underlies the extraordinary mechanical properties of spider dragline silk.</title>
        <authorList>
            <person name="Kono N."/>
            <person name="Nakamura H."/>
            <person name="Mori M."/>
            <person name="Yoshida Y."/>
            <person name="Ohtoshi R."/>
            <person name="Malay A.D."/>
            <person name="Moran D.A.P."/>
            <person name="Tomita M."/>
            <person name="Numata K."/>
            <person name="Arakawa K."/>
        </authorList>
    </citation>
    <scope>NUCLEOTIDE SEQUENCE</scope>
</reference>
<protein>
    <submittedName>
        <fullName evidence="1">Uncharacterized protein</fullName>
    </submittedName>
</protein>